<reference evidence="2" key="1">
    <citation type="submission" date="2016-10" db="EMBL/GenBank/DDBJ databases">
        <authorList>
            <person name="Varghese N."/>
            <person name="Submissions S."/>
        </authorList>
    </citation>
    <scope>NUCLEOTIDE SEQUENCE [LARGE SCALE GENOMIC DNA]</scope>
    <source>
        <strain evidence="2">CGMCC 1.6963</strain>
    </source>
</reference>
<proteinExistence type="predicted"/>
<dbReference type="RefSeq" id="WP_091759653.1">
    <property type="nucleotide sequence ID" value="NZ_FOHB01000005.1"/>
</dbReference>
<dbReference type="STRING" id="587636.SAMN05216199_2990"/>
<protein>
    <recommendedName>
        <fullName evidence="3">Pilus assembly protein CpaE</fullName>
    </recommendedName>
</protein>
<name>A0A1H9WKF8_9MICO</name>
<dbReference type="AlphaFoldDB" id="A0A1H9WKF8"/>
<gene>
    <name evidence="1" type="ORF">SAMN05216199_2990</name>
</gene>
<keyword evidence="2" id="KW-1185">Reference proteome</keyword>
<evidence type="ECO:0008006" key="3">
    <source>
        <dbReference type="Google" id="ProtNLM"/>
    </source>
</evidence>
<accession>A0A1H9WKF8</accession>
<evidence type="ECO:0000313" key="1">
    <source>
        <dbReference type="EMBL" id="SES34416.1"/>
    </source>
</evidence>
<dbReference type="Proteomes" id="UP000199019">
    <property type="component" value="Unassembled WGS sequence"/>
</dbReference>
<dbReference type="EMBL" id="FOHB01000005">
    <property type="protein sequence ID" value="SES34416.1"/>
    <property type="molecule type" value="Genomic_DNA"/>
</dbReference>
<dbReference type="OrthoDB" id="3295834at2"/>
<evidence type="ECO:0000313" key="2">
    <source>
        <dbReference type="Proteomes" id="UP000199019"/>
    </source>
</evidence>
<sequence length="130" mass="14732">MISVDLARRLSSAGVMWQPQPGDRFTINEPELLGDLYWISDLTIELHHYQDQSVLGFNGTTEWALDSVPLDVALWLPREDQLRTLLGERFEHLRQERSDWVVRVRDGAGVADFAHPDAECAYALALLSLG</sequence>
<organism evidence="1 2">
    <name type="scientific">Pedococcus cremeus</name>
    <dbReference type="NCBI Taxonomy" id="587636"/>
    <lineage>
        <taxon>Bacteria</taxon>
        <taxon>Bacillati</taxon>
        <taxon>Actinomycetota</taxon>
        <taxon>Actinomycetes</taxon>
        <taxon>Micrococcales</taxon>
        <taxon>Intrasporangiaceae</taxon>
        <taxon>Pedococcus</taxon>
    </lineage>
</organism>